<dbReference type="Pfam" id="PF23622">
    <property type="entry name" value="LRR_At1g61320_AtMIF1"/>
    <property type="match status" value="1"/>
</dbReference>
<dbReference type="STRING" id="77586.A0A0D9VMJ5"/>
<organism evidence="2 3">
    <name type="scientific">Leersia perrieri</name>
    <dbReference type="NCBI Taxonomy" id="77586"/>
    <lineage>
        <taxon>Eukaryota</taxon>
        <taxon>Viridiplantae</taxon>
        <taxon>Streptophyta</taxon>
        <taxon>Embryophyta</taxon>
        <taxon>Tracheophyta</taxon>
        <taxon>Spermatophyta</taxon>
        <taxon>Magnoliopsida</taxon>
        <taxon>Liliopsida</taxon>
        <taxon>Poales</taxon>
        <taxon>Poaceae</taxon>
        <taxon>BOP clade</taxon>
        <taxon>Oryzoideae</taxon>
        <taxon>Oryzeae</taxon>
        <taxon>Oryzinae</taxon>
        <taxon>Leersia</taxon>
    </lineage>
</organism>
<dbReference type="Gene3D" id="1.20.1280.50">
    <property type="match status" value="1"/>
</dbReference>
<dbReference type="EnsemblPlants" id="LPERR02G30500.1">
    <property type="protein sequence ID" value="LPERR02G30500.1"/>
    <property type="gene ID" value="LPERR02G30500"/>
</dbReference>
<proteinExistence type="predicted"/>
<protein>
    <recommendedName>
        <fullName evidence="1">F-box domain-containing protein</fullName>
    </recommendedName>
</protein>
<dbReference type="Gramene" id="LPERR02G30500.1">
    <property type="protein sequence ID" value="LPERR02G30500.1"/>
    <property type="gene ID" value="LPERR02G30500"/>
</dbReference>
<sequence>MANNKGGYFTLLAPVETEPPVKPDLITCNADQQDILSQLPDDILLTILDGLNIRDAARISLLSRCWRPLPTMTSQVMINVSDFVPKGTSWFTDDELVRINAAVVKATKSILAFRKSDEHTIRLLSMRFYLRNDDCISIGHTVSHAMATQKVEMVKFTILTEKDDKQCVDDDLVTYGRQFSFGLTRLELENLRFGELEIPNILKTCDRLKYLRLYNCDSGIWTLLEVEHMQLCELSIVNCRFERVKLSWLPKLTRMIFGGWLSFQDPLCFGHVPLLKSVGLSNVGLSWHKAVKLSKFLSNISTRDLILDFKSEKIWIQPEGPKALASAFHKLRFVNLVDLPEGYDHLWTMFIIEAAPFLRELYVTYGIIHVKWKQMRRRGKLEEKRKAYSYSENRSIDWDDASATSFKNHSLSTLAIFGFQSSDNLIKYIRRVMDAAVNLEDIFLYKRMVCDECTGKNTNPLRSPSNKKQRFSMRNRIAQGTRSLAMIHFPSVIRDDHNAKLLYQLSD</sequence>
<dbReference type="AlphaFoldDB" id="A0A0D9VMJ5"/>
<reference evidence="3" key="2">
    <citation type="submission" date="2013-12" db="EMBL/GenBank/DDBJ databases">
        <authorList>
            <person name="Yu Y."/>
            <person name="Lee S."/>
            <person name="de Baynast K."/>
            <person name="Wissotski M."/>
            <person name="Liu L."/>
            <person name="Talag J."/>
            <person name="Goicoechea J."/>
            <person name="Angelova A."/>
            <person name="Jetty R."/>
            <person name="Kudrna D."/>
            <person name="Golser W."/>
            <person name="Rivera L."/>
            <person name="Zhang J."/>
            <person name="Wing R."/>
        </authorList>
    </citation>
    <scope>NUCLEOTIDE SEQUENCE</scope>
</reference>
<dbReference type="InterPro" id="IPR055357">
    <property type="entry name" value="LRR_At1g61320_AtMIF1"/>
</dbReference>
<dbReference type="PROSITE" id="PS50181">
    <property type="entry name" value="FBOX"/>
    <property type="match status" value="1"/>
</dbReference>
<dbReference type="InterPro" id="IPR044997">
    <property type="entry name" value="F-box_plant"/>
</dbReference>
<dbReference type="Proteomes" id="UP000032180">
    <property type="component" value="Chromosome 2"/>
</dbReference>
<dbReference type="Gene3D" id="3.80.10.10">
    <property type="entry name" value="Ribonuclease Inhibitor"/>
    <property type="match status" value="1"/>
</dbReference>
<dbReference type="PANTHER" id="PTHR32153">
    <property type="entry name" value="OJ000223_09.16 PROTEIN"/>
    <property type="match status" value="1"/>
</dbReference>
<evidence type="ECO:0000313" key="2">
    <source>
        <dbReference type="EnsemblPlants" id="LPERR02G30500.1"/>
    </source>
</evidence>
<dbReference type="SUPFAM" id="SSF81383">
    <property type="entry name" value="F-box domain"/>
    <property type="match status" value="1"/>
</dbReference>
<dbReference type="Pfam" id="PF00646">
    <property type="entry name" value="F-box"/>
    <property type="match status" value="1"/>
</dbReference>
<reference evidence="2" key="3">
    <citation type="submission" date="2015-04" db="UniProtKB">
        <authorList>
            <consortium name="EnsemblPlants"/>
        </authorList>
    </citation>
    <scope>IDENTIFICATION</scope>
</reference>
<evidence type="ECO:0000259" key="1">
    <source>
        <dbReference type="PROSITE" id="PS50181"/>
    </source>
</evidence>
<dbReference type="InterPro" id="IPR036047">
    <property type="entry name" value="F-box-like_dom_sf"/>
</dbReference>
<feature type="domain" description="F-box" evidence="1">
    <location>
        <begin position="33"/>
        <end position="80"/>
    </location>
</feature>
<keyword evidence="3" id="KW-1185">Reference proteome</keyword>
<reference evidence="2 3" key="1">
    <citation type="submission" date="2012-08" db="EMBL/GenBank/DDBJ databases">
        <title>Oryza genome evolution.</title>
        <authorList>
            <person name="Wing R.A."/>
        </authorList>
    </citation>
    <scope>NUCLEOTIDE SEQUENCE</scope>
</reference>
<name>A0A0D9VMJ5_9ORYZ</name>
<dbReference type="eggNOG" id="ENOG502R40I">
    <property type="taxonomic scope" value="Eukaryota"/>
</dbReference>
<dbReference type="SUPFAM" id="SSF52047">
    <property type="entry name" value="RNI-like"/>
    <property type="match status" value="1"/>
</dbReference>
<dbReference type="InterPro" id="IPR001810">
    <property type="entry name" value="F-box_dom"/>
</dbReference>
<dbReference type="InterPro" id="IPR032675">
    <property type="entry name" value="LRR_dom_sf"/>
</dbReference>
<dbReference type="HOGENOM" id="CLU_024168_2_1_1"/>
<accession>A0A0D9VMJ5</accession>
<evidence type="ECO:0000313" key="3">
    <source>
        <dbReference type="Proteomes" id="UP000032180"/>
    </source>
</evidence>